<keyword evidence="4" id="KW-1185">Reference proteome</keyword>
<comment type="catalytic activity">
    <reaction evidence="1">
        <text>a purine 2'-deoxyribonucleoside 5'-phosphate + H2O = a purine nucleobase + 2-deoxy-D-ribose 5-phosphate</text>
        <dbReference type="Rhea" id="RHEA:51132"/>
        <dbReference type="ChEBI" id="CHEBI:15377"/>
        <dbReference type="ChEBI" id="CHEBI:26386"/>
        <dbReference type="ChEBI" id="CHEBI:62877"/>
        <dbReference type="ChEBI" id="CHEBI:142198"/>
    </reaction>
</comment>
<dbReference type="SUPFAM" id="SSF52309">
    <property type="entry name" value="N-(deoxy)ribosyltransferase-like"/>
    <property type="match status" value="1"/>
</dbReference>
<comment type="subunit">
    <text evidence="1">Monomer and homodimer.</text>
</comment>
<dbReference type="EMBL" id="JAFCMP010000536">
    <property type="protein sequence ID" value="KAG5176416.1"/>
    <property type="molecule type" value="Genomic_DNA"/>
</dbReference>
<dbReference type="GO" id="GO:0070694">
    <property type="term" value="F:5-hydroxymethyl-dUMP N-hydrolase activity"/>
    <property type="evidence" value="ECO:0007669"/>
    <property type="project" value="InterPro"/>
</dbReference>
<reference evidence="3" key="1">
    <citation type="submission" date="2021-02" db="EMBL/GenBank/DDBJ databases">
        <title>First Annotated Genome of the Yellow-green Alga Tribonema minus.</title>
        <authorList>
            <person name="Mahan K.M."/>
        </authorList>
    </citation>
    <scope>NUCLEOTIDE SEQUENCE</scope>
    <source>
        <strain evidence="3">UTEX B ZZ1240</strain>
    </source>
</reference>
<keyword evidence="1" id="KW-0546">Nucleotide metabolism</keyword>
<comment type="similarity">
    <text evidence="1">Belongs to the 2'-deoxynucleoside 5'-phosphate N-hydrolase 1 family.</text>
</comment>
<name>A0A835YJ15_9STRA</name>
<dbReference type="InterPro" id="IPR028607">
    <property type="entry name" value="DNPH1"/>
</dbReference>
<feature type="compositionally biased region" description="Basic and acidic residues" evidence="2">
    <location>
        <begin position="60"/>
        <end position="89"/>
    </location>
</feature>
<feature type="region of interest" description="Disordered" evidence="2">
    <location>
        <begin position="1"/>
        <end position="93"/>
    </location>
</feature>
<comment type="function">
    <text evidence="1">Catalyzes the cleavage of the N-glycosidic bond of deoxyribonucleoside 5'-monophosphates to yield deoxyribose 5-phosphate and a purine or pyrimidine base.</text>
</comment>
<dbReference type="GO" id="GO:0009159">
    <property type="term" value="P:deoxyribonucleoside monophosphate catabolic process"/>
    <property type="evidence" value="ECO:0007669"/>
    <property type="project" value="InterPro"/>
</dbReference>
<dbReference type="AlphaFoldDB" id="A0A835YJ15"/>
<feature type="compositionally biased region" description="Basic and acidic residues" evidence="2">
    <location>
        <begin position="401"/>
        <end position="420"/>
    </location>
</feature>
<organism evidence="3 4">
    <name type="scientific">Tribonema minus</name>
    <dbReference type="NCBI Taxonomy" id="303371"/>
    <lineage>
        <taxon>Eukaryota</taxon>
        <taxon>Sar</taxon>
        <taxon>Stramenopiles</taxon>
        <taxon>Ochrophyta</taxon>
        <taxon>PX clade</taxon>
        <taxon>Xanthophyceae</taxon>
        <taxon>Tribonematales</taxon>
        <taxon>Tribonemataceae</taxon>
        <taxon>Tribonema</taxon>
    </lineage>
</organism>
<dbReference type="EC" id="3.2.2.-" evidence="1"/>
<feature type="binding site" description="in other chain" evidence="1">
    <location>
        <begin position="217"/>
        <end position="223"/>
    </location>
    <ligand>
        <name>substrate</name>
        <note>ligand shared between homodimeric partners</note>
    </ligand>
</feature>
<dbReference type="InterPro" id="IPR051239">
    <property type="entry name" value="2'-dNMP_N-hydrolase"/>
</dbReference>
<dbReference type="GO" id="GO:0005634">
    <property type="term" value="C:nucleus"/>
    <property type="evidence" value="ECO:0007669"/>
    <property type="project" value="UniProtKB-SubCell"/>
</dbReference>
<keyword evidence="1" id="KW-0963">Cytoplasm</keyword>
<feature type="compositionally biased region" description="Basic residues" evidence="2">
    <location>
        <begin position="35"/>
        <end position="59"/>
    </location>
</feature>
<dbReference type="GO" id="GO:0009117">
    <property type="term" value="P:nucleotide metabolic process"/>
    <property type="evidence" value="ECO:0007669"/>
    <property type="project" value="UniProtKB-KW"/>
</dbReference>
<dbReference type="Proteomes" id="UP000664859">
    <property type="component" value="Unassembled WGS sequence"/>
</dbReference>
<evidence type="ECO:0000256" key="1">
    <source>
        <dbReference type="HAMAP-Rule" id="MF_03036"/>
    </source>
</evidence>
<protein>
    <recommendedName>
        <fullName evidence="1">Putative 2'-deoxynucleoside 5'-phosphate N-hydrolase 1</fullName>
        <ecNumber evidence="1">3.2.2.-</ecNumber>
    </recommendedName>
</protein>
<keyword evidence="1" id="KW-0326">Glycosidase</keyword>
<feature type="compositionally biased region" description="Basic residues" evidence="2">
    <location>
        <begin position="14"/>
        <end position="23"/>
    </location>
</feature>
<dbReference type="HAMAP" id="MF_03036">
    <property type="entry name" value="Nuc_phosphate_hydrolase"/>
    <property type="match status" value="1"/>
</dbReference>
<feature type="compositionally biased region" description="Basic and acidic residues" evidence="2">
    <location>
        <begin position="1"/>
        <end position="12"/>
    </location>
</feature>
<keyword evidence="1" id="KW-0378">Hydrolase</keyword>
<gene>
    <name evidence="3" type="ORF">JKP88DRAFT_334981</name>
</gene>
<evidence type="ECO:0000313" key="4">
    <source>
        <dbReference type="Proteomes" id="UP000664859"/>
    </source>
</evidence>
<dbReference type="Gene3D" id="3.40.50.450">
    <property type="match status" value="1"/>
</dbReference>
<keyword evidence="1" id="KW-0539">Nucleus</keyword>
<accession>A0A835YJ15</accession>
<dbReference type="PANTHER" id="PTHR15364:SF0">
    <property type="entry name" value="2'-DEOXYNUCLEOSIDE 5'-PHOSPHATE N-HYDROLASE 1"/>
    <property type="match status" value="1"/>
</dbReference>
<sequence length="426" mass="49039">MARSKSRSDSRSPSRSRSRSRRRESRDRRSVSSSPRHRDRKRSRRDSRSRSRSRRRHDSRMRDDSRAGRRRDDSRERRRDLDRTRDRGRGSRGAGYFLTKAEVDDLFLSALKEVFDKDRDRVRLPINASVINDRMRNINRNYHANNSDYARFSDILLTFENQKLIRCEKRGHTVLITWCKYGGDPYPSPSRAGRLEDAIGRSSRKAFKSGKDRPNVYFCGSIRGGREEASLYKTIIDHIQDKYGQVLTAHVGDPDVKADKNMTEDAIFIRDLAWMNETDIAVADVTVPSLGVGYELCHLSHKKVPTLCLFNCIKAAEASLSAMIRGDAHLKVHDYNDEDDALAAIDKFFDARLPKRRSRSRSRSRSRGRYAPSPSISPVRSERSSRLSGKKKRDSRSRSPVSERSRSGERVRANGKDKSRSRSSSR</sequence>
<feature type="binding site" description="in other chain" evidence="1">
    <location>
        <position position="295"/>
    </location>
    <ligand>
        <name>substrate</name>
        <note>ligand shared between homodimeric partners</note>
    </ligand>
</feature>
<evidence type="ECO:0000256" key="2">
    <source>
        <dbReference type="SAM" id="MobiDB-lite"/>
    </source>
</evidence>
<comment type="caution">
    <text evidence="3">The sequence shown here is derived from an EMBL/GenBank/DDBJ whole genome shotgun (WGS) entry which is preliminary data.</text>
</comment>
<feature type="binding site" description="in other chain" evidence="1">
    <location>
        <position position="232"/>
    </location>
    <ligand>
        <name>substrate</name>
        <note>ligand shared between homodimeric partners</note>
    </ligand>
</feature>
<comment type="subcellular location">
    <subcellularLocation>
        <location evidence="1">Cytoplasm</location>
    </subcellularLocation>
    <subcellularLocation>
        <location evidence="1">Nucleus</location>
    </subcellularLocation>
</comment>
<dbReference type="OrthoDB" id="18087at2759"/>
<dbReference type="GO" id="GO:0005737">
    <property type="term" value="C:cytoplasm"/>
    <property type="evidence" value="ECO:0007669"/>
    <property type="project" value="UniProtKB-SubCell"/>
</dbReference>
<dbReference type="PANTHER" id="PTHR15364">
    <property type="entry name" value="2'-DEOXYNUCLEOSIDE 5'-PHOSPHATE N-HYDROLASE 1"/>
    <property type="match status" value="1"/>
</dbReference>
<feature type="compositionally biased region" description="Basic residues" evidence="2">
    <location>
        <begin position="355"/>
        <end position="368"/>
    </location>
</feature>
<feature type="binding site" evidence="1">
    <location>
        <begin position="321"/>
        <end position="323"/>
    </location>
    <ligand>
        <name>substrate</name>
        <note>ligand shared between homodimeric partners</note>
    </ligand>
</feature>
<comment type="catalytic activity">
    <reaction evidence="1">
        <text>a pyrimidine 2'-deoxyribonucleoside 5'-phosphate + H2O = a pyrimidine nucleobase + 2-deoxy-D-ribose 5-phosphate</text>
        <dbReference type="Rhea" id="RHEA:57852"/>
        <dbReference type="ChEBI" id="CHEBI:15377"/>
        <dbReference type="ChEBI" id="CHEBI:26432"/>
        <dbReference type="ChEBI" id="CHEBI:62877"/>
        <dbReference type="ChEBI" id="CHEBI:142209"/>
    </reaction>
</comment>
<dbReference type="GO" id="GO:0009116">
    <property type="term" value="P:nucleoside metabolic process"/>
    <property type="evidence" value="ECO:0007669"/>
    <property type="project" value="UniProtKB-UniRule"/>
</dbReference>
<proteinExistence type="inferred from homology"/>
<feature type="region of interest" description="Disordered" evidence="2">
    <location>
        <begin position="355"/>
        <end position="426"/>
    </location>
</feature>
<evidence type="ECO:0000313" key="3">
    <source>
        <dbReference type="EMBL" id="KAG5176416.1"/>
    </source>
</evidence>